<protein>
    <recommendedName>
        <fullName evidence="3">CCHC-type domain-containing protein</fullName>
    </recommendedName>
</protein>
<name>A0A8X6MRY8_NEPPI</name>
<keyword evidence="1" id="KW-0862">Zinc</keyword>
<dbReference type="InterPro" id="IPR001878">
    <property type="entry name" value="Znf_CCHC"/>
</dbReference>
<dbReference type="OrthoDB" id="1107037at2759"/>
<evidence type="ECO:0000256" key="2">
    <source>
        <dbReference type="SAM" id="MobiDB-lite"/>
    </source>
</evidence>
<dbReference type="Proteomes" id="UP000887013">
    <property type="component" value="Unassembled WGS sequence"/>
</dbReference>
<dbReference type="GO" id="GO:0008270">
    <property type="term" value="F:zinc ion binding"/>
    <property type="evidence" value="ECO:0007669"/>
    <property type="project" value="UniProtKB-KW"/>
</dbReference>
<reference evidence="4" key="1">
    <citation type="submission" date="2020-08" db="EMBL/GenBank/DDBJ databases">
        <title>Multicomponent nature underlies the extraordinary mechanical properties of spider dragline silk.</title>
        <authorList>
            <person name="Kono N."/>
            <person name="Nakamura H."/>
            <person name="Mori M."/>
            <person name="Yoshida Y."/>
            <person name="Ohtoshi R."/>
            <person name="Malay A.D."/>
            <person name="Moran D.A.P."/>
            <person name="Tomita M."/>
            <person name="Numata K."/>
            <person name="Arakawa K."/>
        </authorList>
    </citation>
    <scope>NUCLEOTIDE SEQUENCE</scope>
</reference>
<gene>
    <name evidence="4" type="primary">AVEN_2660_1</name>
    <name evidence="4" type="ORF">NPIL_676391</name>
</gene>
<evidence type="ECO:0000313" key="4">
    <source>
        <dbReference type="EMBL" id="GFS74714.1"/>
    </source>
</evidence>
<dbReference type="GO" id="GO:0003676">
    <property type="term" value="F:nucleic acid binding"/>
    <property type="evidence" value="ECO:0007669"/>
    <property type="project" value="InterPro"/>
</dbReference>
<dbReference type="AlphaFoldDB" id="A0A8X6MRY8"/>
<dbReference type="InterPro" id="IPR036875">
    <property type="entry name" value="Znf_CCHC_sf"/>
</dbReference>
<keyword evidence="1" id="KW-0479">Metal-binding</keyword>
<keyword evidence="5" id="KW-1185">Reference proteome</keyword>
<comment type="caution">
    <text evidence="4">The sequence shown here is derived from an EMBL/GenBank/DDBJ whole genome shotgun (WGS) entry which is preliminary data.</text>
</comment>
<feature type="domain" description="CCHC-type" evidence="3">
    <location>
        <begin position="256"/>
        <end position="271"/>
    </location>
</feature>
<feature type="compositionally biased region" description="Basic and acidic residues" evidence="2">
    <location>
        <begin position="192"/>
        <end position="202"/>
    </location>
</feature>
<dbReference type="EMBL" id="BMAW01001612">
    <property type="protein sequence ID" value="GFS74714.1"/>
    <property type="molecule type" value="Genomic_DNA"/>
</dbReference>
<evidence type="ECO:0000313" key="5">
    <source>
        <dbReference type="Proteomes" id="UP000887013"/>
    </source>
</evidence>
<proteinExistence type="predicted"/>
<dbReference type="Gene3D" id="4.10.60.10">
    <property type="entry name" value="Zinc finger, CCHC-type"/>
    <property type="match status" value="1"/>
</dbReference>
<dbReference type="PROSITE" id="PS50158">
    <property type="entry name" value="ZF_CCHC"/>
    <property type="match status" value="1"/>
</dbReference>
<keyword evidence="1" id="KW-0863">Zinc-finger</keyword>
<evidence type="ECO:0000256" key="1">
    <source>
        <dbReference type="PROSITE-ProRule" id="PRU00047"/>
    </source>
</evidence>
<accession>A0A8X6MRY8</accession>
<feature type="region of interest" description="Disordered" evidence="2">
    <location>
        <begin position="181"/>
        <end position="202"/>
    </location>
</feature>
<dbReference type="PANTHER" id="PTHR46888:SF11">
    <property type="entry name" value="SCAN BOX DOMAIN-CONTAINING PROTEIN"/>
    <property type="match status" value="1"/>
</dbReference>
<sequence length="510" mass="59098">MAYLLKLKKDDMIEIAKELGIEAQNTFTKVEIMNKIIQSESYEEEIVKAVVEGVLEEKMEERRQIRKFELKRMRLANITDRTSVSTRGLEGQGVNRRVNLRDLVPKFDPKNADINSFFEIFEKIAKKRKGSRGKKGFIADSVTSDRNRGVSELVDHFIDSWDEFKEASILAEKLDHFKTVKKVSRKQSSTKTSDRKPFDKQPIENNNKSLCCKGKTVGSPKKDSCKDEIIQESSQFRRERMRERERQFERKRLIICYYCNEIGHIKPSCPRLRENSFETVENLNGNSENEDPFEKFKVKMKINGVDRVCLRDSGSSIDVCTWSWIRENDFLWEYVWLKSPLDDVCNCLPLAKIKLKTKNKKRDEFYTKGAIKPDGRSDDPHLLGNRTAELIHSSEQCIQLVNAIVTRSARKIHPTEAGKEIIAREQVNTPLKLVSPSEEKEKEFEIPPFEGGKEIILAKINGSEFAVEQKKCKDLKVLWYKARSGVDKEFGIYNGKLIRLTKTKRGEEIR</sequence>
<evidence type="ECO:0000259" key="3">
    <source>
        <dbReference type="PROSITE" id="PS50158"/>
    </source>
</evidence>
<organism evidence="4 5">
    <name type="scientific">Nephila pilipes</name>
    <name type="common">Giant wood spider</name>
    <name type="synonym">Nephila maculata</name>
    <dbReference type="NCBI Taxonomy" id="299642"/>
    <lineage>
        <taxon>Eukaryota</taxon>
        <taxon>Metazoa</taxon>
        <taxon>Ecdysozoa</taxon>
        <taxon>Arthropoda</taxon>
        <taxon>Chelicerata</taxon>
        <taxon>Arachnida</taxon>
        <taxon>Araneae</taxon>
        <taxon>Araneomorphae</taxon>
        <taxon>Entelegynae</taxon>
        <taxon>Araneoidea</taxon>
        <taxon>Nephilidae</taxon>
        <taxon>Nephila</taxon>
    </lineage>
</organism>
<dbReference type="PANTHER" id="PTHR46888">
    <property type="entry name" value="ZINC KNUCKLE DOMAINCONTAINING PROTEIN-RELATED"/>
    <property type="match status" value="1"/>
</dbReference>
<dbReference type="SUPFAM" id="SSF57756">
    <property type="entry name" value="Retrovirus zinc finger-like domains"/>
    <property type="match status" value="1"/>
</dbReference>